<evidence type="ECO:0000313" key="1">
    <source>
        <dbReference type="EMBL" id="JAE09385.1"/>
    </source>
</evidence>
<accession>A0A0A9F8J9</accession>
<name>A0A0A9F8J9_ARUDO</name>
<reference evidence="1" key="2">
    <citation type="journal article" date="2015" name="Data Brief">
        <title>Shoot transcriptome of the giant reed, Arundo donax.</title>
        <authorList>
            <person name="Barrero R.A."/>
            <person name="Guerrero F.D."/>
            <person name="Moolhuijzen P."/>
            <person name="Goolsby J.A."/>
            <person name="Tidwell J."/>
            <person name="Bellgard S.E."/>
            <person name="Bellgard M.I."/>
        </authorList>
    </citation>
    <scope>NUCLEOTIDE SEQUENCE</scope>
    <source>
        <tissue evidence="1">Shoot tissue taken approximately 20 cm above the soil surface</tissue>
    </source>
</reference>
<dbReference type="EMBL" id="GBRH01188511">
    <property type="protein sequence ID" value="JAE09385.1"/>
    <property type="molecule type" value="Transcribed_RNA"/>
</dbReference>
<reference evidence="1" key="1">
    <citation type="submission" date="2014-09" db="EMBL/GenBank/DDBJ databases">
        <authorList>
            <person name="Magalhaes I.L.F."/>
            <person name="Oliveira U."/>
            <person name="Santos F.R."/>
            <person name="Vidigal T.H.D.A."/>
            <person name="Brescovit A.D."/>
            <person name="Santos A.J."/>
        </authorList>
    </citation>
    <scope>NUCLEOTIDE SEQUENCE</scope>
    <source>
        <tissue evidence="1">Shoot tissue taken approximately 20 cm above the soil surface</tissue>
    </source>
</reference>
<protein>
    <submittedName>
        <fullName evidence="1">Uncharacterized protein</fullName>
    </submittedName>
</protein>
<proteinExistence type="predicted"/>
<organism evidence="1">
    <name type="scientific">Arundo donax</name>
    <name type="common">Giant reed</name>
    <name type="synonym">Donax arundinaceus</name>
    <dbReference type="NCBI Taxonomy" id="35708"/>
    <lineage>
        <taxon>Eukaryota</taxon>
        <taxon>Viridiplantae</taxon>
        <taxon>Streptophyta</taxon>
        <taxon>Embryophyta</taxon>
        <taxon>Tracheophyta</taxon>
        <taxon>Spermatophyta</taxon>
        <taxon>Magnoliopsida</taxon>
        <taxon>Liliopsida</taxon>
        <taxon>Poales</taxon>
        <taxon>Poaceae</taxon>
        <taxon>PACMAD clade</taxon>
        <taxon>Arundinoideae</taxon>
        <taxon>Arundineae</taxon>
        <taxon>Arundo</taxon>
    </lineage>
</organism>
<dbReference type="AlphaFoldDB" id="A0A0A9F8J9"/>
<sequence>MYCSMGGQYILVYIGFSVDCSNIVKLQYLF</sequence>